<dbReference type="EMBL" id="QGNA01000001">
    <property type="protein sequence ID" value="PWS38631.1"/>
    <property type="molecule type" value="Genomic_DNA"/>
</dbReference>
<proteinExistence type="predicted"/>
<dbReference type="Pfam" id="PF00557">
    <property type="entry name" value="Peptidase_M24"/>
    <property type="match status" value="1"/>
</dbReference>
<dbReference type="InterPro" id="IPR000994">
    <property type="entry name" value="Pept_M24"/>
</dbReference>
<dbReference type="PANTHER" id="PTHR46112">
    <property type="entry name" value="AMINOPEPTIDASE"/>
    <property type="match status" value="1"/>
</dbReference>
<dbReference type="InterPro" id="IPR050659">
    <property type="entry name" value="Peptidase_M24B"/>
</dbReference>
<organism evidence="2 3">
    <name type="scientific">Falsiroseomonas bella</name>
    <dbReference type="NCBI Taxonomy" id="2184016"/>
    <lineage>
        <taxon>Bacteria</taxon>
        <taxon>Pseudomonadati</taxon>
        <taxon>Pseudomonadota</taxon>
        <taxon>Alphaproteobacteria</taxon>
        <taxon>Acetobacterales</taxon>
        <taxon>Roseomonadaceae</taxon>
        <taxon>Falsiroseomonas</taxon>
    </lineage>
</organism>
<dbReference type="PANTHER" id="PTHR46112:SF3">
    <property type="entry name" value="AMINOPEPTIDASE YPDF"/>
    <property type="match status" value="1"/>
</dbReference>
<dbReference type="Gene3D" id="3.40.350.10">
    <property type="entry name" value="Creatinase/prolidase N-terminal domain"/>
    <property type="match status" value="1"/>
</dbReference>
<dbReference type="InterPro" id="IPR036005">
    <property type="entry name" value="Creatinase/aminopeptidase-like"/>
</dbReference>
<evidence type="ECO:0000313" key="2">
    <source>
        <dbReference type="EMBL" id="PWS38631.1"/>
    </source>
</evidence>
<dbReference type="Proteomes" id="UP000245765">
    <property type="component" value="Unassembled WGS sequence"/>
</dbReference>
<sequence>MTMHATATAADRLPAFQKLLKGKADLAFIPLGTDLHYLAGIPRDIPNYGTTLHPGGWLEGAWLTPGHAPILALPRMTAEFKGRGESKGIEIRVLGDHDDPAALARDIFASLGVPARPRIAISDRAHGESAVHIQALLPDAVFVSATDILRALRVIKSAEEIATMKEAGRRTEAAFAETLKRLKFGMTELDAIAEVNYQMQRQGSLGQTFTTSLYNTGPNHPLLMGRRLESWKRPIHPPCSVLFDFGASHDGLCYDYGRTVHFGEPDAEQRKVHATVMAAQAAGIAALKVGTTAAQVDATARKVVEDAGYGPNFRHRLGHGIGWDVHEPPFLTKSDHSVLREGMMFTVEPSILQDRSFSARVEDVIVCRPGGGEKLTNGFQELLVVTA</sequence>
<keyword evidence="3" id="KW-1185">Reference proteome</keyword>
<dbReference type="AlphaFoldDB" id="A0A317FHR8"/>
<dbReference type="SUPFAM" id="SSF53092">
    <property type="entry name" value="Creatinase/prolidase N-terminal domain"/>
    <property type="match status" value="1"/>
</dbReference>
<comment type="caution">
    <text evidence="2">The sequence shown here is derived from an EMBL/GenBank/DDBJ whole genome shotgun (WGS) entry which is preliminary data.</text>
</comment>
<evidence type="ECO:0000313" key="3">
    <source>
        <dbReference type="Proteomes" id="UP000245765"/>
    </source>
</evidence>
<name>A0A317FHR8_9PROT</name>
<dbReference type="RefSeq" id="WP_109869252.1">
    <property type="nucleotide sequence ID" value="NZ_QGNA01000001.1"/>
</dbReference>
<dbReference type="InterPro" id="IPR029149">
    <property type="entry name" value="Creatin/AminoP/Spt16_N"/>
</dbReference>
<dbReference type="Gene3D" id="3.90.230.10">
    <property type="entry name" value="Creatinase/methionine aminopeptidase superfamily"/>
    <property type="match status" value="1"/>
</dbReference>
<gene>
    <name evidence="2" type="ORF">DFH01_05005</name>
</gene>
<protein>
    <recommendedName>
        <fullName evidence="1">Peptidase M24 domain-containing protein</fullName>
    </recommendedName>
</protein>
<accession>A0A317FHR8</accession>
<reference evidence="3" key="1">
    <citation type="submission" date="2018-05" db="EMBL/GenBank/DDBJ databases">
        <authorList>
            <person name="Du Z."/>
            <person name="Wang X."/>
        </authorList>
    </citation>
    <scope>NUCLEOTIDE SEQUENCE [LARGE SCALE GENOMIC DNA]</scope>
    <source>
        <strain evidence="3">CQN31</strain>
    </source>
</reference>
<dbReference type="SUPFAM" id="SSF55920">
    <property type="entry name" value="Creatinase/aminopeptidase"/>
    <property type="match status" value="1"/>
</dbReference>
<dbReference type="OrthoDB" id="9761809at2"/>
<evidence type="ECO:0000259" key="1">
    <source>
        <dbReference type="Pfam" id="PF00557"/>
    </source>
</evidence>
<feature type="domain" description="Peptidase M24" evidence="1">
    <location>
        <begin position="163"/>
        <end position="368"/>
    </location>
</feature>